<evidence type="ECO:0000256" key="1">
    <source>
        <dbReference type="SAM" id="Coils"/>
    </source>
</evidence>
<dbReference type="InterPro" id="IPR002477">
    <property type="entry name" value="Peptidoglycan-bd-like"/>
</dbReference>
<dbReference type="EMBL" id="JAIMBW010000001">
    <property type="protein sequence ID" value="MBY4893912.1"/>
    <property type="molecule type" value="Genomic_DNA"/>
</dbReference>
<dbReference type="Gene3D" id="3.40.50.1460">
    <property type="match status" value="1"/>
</dbReference>
<accession>A0A975TSU3</accession>
<dbReference type="AlphaFoldDB" id="A0A975TSU3"/>
<dbReference type="RefSeq" id="WP_257893545.1">
    <property type="nucleotide sequence ID" value="NZ_JAIMBW010000001.1"/>
</dbReference>
<organism evidence="5">
    <name type="scientific">Gymnodinialimonas phycosphaerae</name>
    <dbReference type="NCBI Taxonomy" id="2841589"/>
    <lineage>
        <taxon>Bacteria</taxon>
        <taxon>Pseudomonadati</taxon>
        <taxon>Pseudomonadota</taxon>
        <taxon>Alphaproteobacteria</taxon>
        <taxon>Rhodobacterales</taxon>
        <taxon>Paracoccaceae</taxon>
        <taxon>Gymnodinialimonas</taxon>
    </lineage>
</organism>
<dbReference type="SUPFAM" id="SSF47090">
    <property type="entry name" value="PGBD-like"/>
    <property type="match status" value="2"/>
</dbReference>
<dbReference type="Proteomes" id="UP000693972">
    <property type="component" value="Unassembled WGS sequence"/>
</dbReference>
<proteinExistence type="predicted"/>
<gene>
    <name evidence="4" type="ORF">KUL25_14230</name>
    <name evidence="5" type="ORF">KUL25_14235</name>
</gene>
<feature type="chain" id="PRO_5037202676" evidence="2">
    <location>
        <begin position="24"/>
        <end position="562"/>
    </location>
</feature>
<feature type="signal peptide" evidence="2">
    <location>
        <begin position="1"/>
        <end position="23"/>
    </location>
</feature>
<sequence>MSFRPLAMAAALFSGLAAQAAQADTALLMVNDRYPHAQNLRDARPVEELRARLLDAGFNVVVVSNGNGADLREGLSRLLQADEEERILIAAVGHFARSNTDSWLLGTQANEPSLATVGGDGISISVLMEVAASAPGRSIVMFGLERRRIDLGANLSAGVGRIDAPQGVTVLAGAPDDLADFTTNAILIPGTDLRQAVEEAGNLRAFGFLSSAVPFVPEAVAAPGAQQPPVQPPSPSQPGADETALWNAALELDTVGAYRAYLARYPNGFFAVDAQARVNAFENDPTAIARAAEEALGLNSTQRQQIQRSLSILEYDTRGIDGIFGTGTRNAIRGWQTSRGFTVTGYLDGPQVNALGQQAAVRAAELEEAARQAQEARDRADRAYWQVTGQGASESGLRAYLERYPDGLFAEQAEARIDEIERAARAEAEARDRAAWDVARTTDTVPALRAYLNDFPDGAFQQQAQARIDQLTGSGGGFTAQQIAQFEAREAALNLPPVTRSLIEQRLAVLGLEPGRVDGRFDDRTRRAIRRYQQARGLDVTGYLNQTAVVRLLAETVGGILQ</sequence>
<evidence type="ECO:0000313" key="5">
    <source>
        <dbReference type="EMBL" id="QXL86605.1"/>
    </source>
</evidence>
<keyword evidence="6" id="KW-1185">Reference proteome</keyword>
<evidence type="ECO:0000256" key="2">
    <source>
        <dbReference type="SAM" id="SignalP"/>
    </source>
</evidence>
<dbReference type="InterPro" id="IPR036366">
    <property type="entry name" value="PGBDSf"/>
</dbReference>
<dbReference type="InterPro" id="IPR036365">
    <property type="entry name" value="PGBD-like_sf"/>
</dbReference>
<keyword evidence="1" id="KW-0175">Coiled coil</keyword>
<dbReference type="EMBL" id="CP078073">
    <property type="protein sequence ID" value="QXL86605.1"/>
    <property type="molecule type" value="Genomic_DNA"/>
</dbReference>
<feature type="domain" description="Peptidoglycan binding-like" evidence="3">
    <location>
        <begin position="301"/>
        <end position="355"/>
    </location>
</feature>
<evidence type="ECO:0000259" key="3">
    <source>
        <dbReference type="Pfam" id="PF01471"/>
    </source>
</evidence>
<keyword evidence="2" id="KW-0732">Signal</keyword>
<dbReference type="Gene3D" id="1.10.101.10">
    <property type="entry name" value="PGBD-like superfamily/PGBD"/>
    <property type="match status" value="2"/>
</dbReference>
<feature type="domain" description="Peptidoglycan binding-like" evidence="3">
    <location>
        <begin position="502"/>
        <end position="546"/>
    </location>
</feature>
<reference evidence="5 6" key="1">
    <citation type="submission" date="2021-07" db="EMBL/GenBank/DDBJ databases">
        <title>Karlodiniumbacter phycospheric gen. nov., sp. nov., a phycosphere bacterium isolated from karlodinium veneficum.</title>
        <authorList>
            <person name="Peng Y."/>
            <person name="Jiang L."/>
            <person name="Lee J."/>
        </authorList>
    </citation>
    <scope>NUCLEOTIDE SEQUENCE</scope>
    <source>
        <strain evidence="5 6">N5</strain>
    </source>
</reference>
<protein>
    <submittedName>
        <fullName evidence="5">Peptidoglycan-binding protein</fullName>
    </submittedName>
</protein>
<dbReference type="Pfam" id="PF01471">
    <property type="entry name" value="PG_binding_1"/>
    <property type="match status" value="2"/>
</dbReference>
<evidence type="ECO:0000313" key="6">
    <source>
        <dbReference type="Proteomes" id="UP000693972"/>
    </source>
</evidence>
<name>A0A975TSU3_9RHOB</name>
<feature type="coiled-coil region" evidence="1">
    <location>
        <begin position="356"/>
        <end position="386"/>
    </location>
</feature>
<evidence type="ECO:0000313" key="4">
    <source>
        <dbReference type="EMBL" id="MBY4893912.1"/>
    </source>
</evidence>